<dbReference type="InterPro" id="IPR007555">
    <property type="entry name" value="DUF499"/>
</dbReference>
<dbReference type="RefSeq" id="WP_161821648.1">
    <property type="nucleotide sequence ID" value="NZ_LSRS01000003.1"/>
</dbReference>
<accession>A0A9D2WPE9</accession>
<dbReference type="Proteomes" id="UP000798488">
    <property type="component" value="Unassembled WGS sequence"/>
</dbReference>
<protein>
    <recommendedName>
        <fullName evidence="1">DUF7744 domain-containing protein</fullName>
    </recommendedName>
</protein>
<dbReference type="Pfam" id="PF24897">
    <property type="entry name" value="DUF7744"/>
    <property type="match status" value="1"/>
</dbReference>
<evidence type="ECO:0000313" key="2">
    <source>
        <dbReference type="EMBL" id="KAF1085140.1"/>
    </source>
</evidence>
<dbReference type="EMBL" id="LSRS01000003">
    <property type="protein sequence ID" value="KAF1085140.1"/>
    <property type="molecule type" value="Genomic_DNA"/>
</dbReference>
<dbReference type="OrthoDB" id="9757917at2"/>
<evidence type="ECO:0000259" key="1">
    <source>
        <dbReference type="Pfam" id="PF24897"/>
    </source>
</evidence>
<dbReference type="Pfam" id="PF04465">
    <property type="entry name" value="DUF499"/>
    <property type="match status" value="1"/>
</dbReference>
<reference evidence="2" key="1">
    <citation type="submission" date="2016-02" db="EMBL/GenBank/DDBJ databases">
        <title>Draft Genome Sequence of Sporotomaculum syntrophicum Strain FB, a Syntrophic Benzoate Degrader.</title>
        <authorList>
            <person name="Nobu M.K."/>
            <person name="Narihiro T."/>
            <person name="Qiu Y.-L."/>
            <person name="Ohashi A."/>
            <person name="Liu W.-T."/>
            <person name="Yuji S."/>
        </authorList>
    </citation>
    <scope>NUCLEOTIDE SEQUENCE</scope>
    <source>
        <strain evidence="2">FB</strain>
    </source>
</reference>
<evidence type="ECO:0000313" key="3">
    <source>
        <dbReference type="Proteomes" id="UP000798488"/>
    </source>
</evidence>
<dbReference type="AlphaFoldDB" id="A0A9D2WPE9"/>
<proteinExistence type="predicted"/>
<sequence>MQSVLETCTPRPEILAGTFNPEVFTASLSPVIEYYRHGSSRIDSIYTNAELFFNEATYPTQGMRRALSDVFRRIAGDTTASAIHRLETSFGGGKTHTLIACTHIAWQGKKLLGVVKDLLDEQYLPEPGTVAVVGVAGEEIPVHQPKGSVLVPYTLWGEIAYQIGGEALYHEVEDEANSFAAPGKTYFNKVFGGRKVLIMLDELAQYAARLEAARTDGGAQLAAFLMTLHSYVRNNPGVAIVLTLASASDAFGKQTEQLTKLISDVRGEDINEDDALGLGEKAVKGIASVVARDAVQITPVQASEISAVLAKRLFVSINSHAARETAWEYTQMYRRNASSLPDEATTDNFQKRMTANYPFHPTLVDFLNMKLSSAENFQGTRGVLRVLSLAVRSLWQTRQAVPMIHTFHLDLRSERVVNEILGRTGSSDLMFVLNADVGSVDTGTLEGGRSNAELADQDNPHPEGYPLYEYTWKTVFLHSLVGRAEGLNSRIFGLTEADALFSVSFPGLTPPQVLTALEEINNSAFYLRYEQGKYYASEEPTINSVLARIRRTLNTRQIDELLEATARKIITGNTSLFHIEHDVSLPEHLPDGKGRLILGVVALTADSIDIEAMVTTKGANKPREQQNLIFLLVPETVHVHGVGSEQPGFFGEYNAKHQELRQRIEGIARQVKAMRLLKDKPQNYGVNPHRLEDGDFKKRHSERENALVTAVSGIYTGLYYPSTAGYIVRQEIKTAGGESGASFIELIREVLIDNGELLTANHIQKSDLLNLHKLFFESKLLFDSDTVTLAKLQSNFCCNRSWSVLESPGVLEQIVRSGVQKGIWCIFRMEHEASIIPDEFYDQDKVIPIGVNLSEPGYTMITIQGAKQRGWTVPEKVNPITVQEQVVYTVADNGADYVQAVFDKYAAKYDPCSTQDLEEAVTNLVQDERLYAYQGTPEQQEKPEPLYHGAEAALYTPQLNDVVITPVTVIERGWVREKDRVFKLAGKEGAGKLLPLLKRLGSLYNRGAKSHIDFMDLFELELPEGGTLRIQLDNVPPGSMQALGEFFEVLDSVIEQGEDTEALLEIQEPDEDCLLIQELKKA</sequence>
<keyword evidence="3" id="KW-1185">Reference proteome</keyword>
<gene>
    <name evidence="2" type="ORF">SPSYN_01276</name>
</gene>
<feature type="domain" description="DUF7744" evidence="1">
    <location>
        <begin position="982"/>
        <end position="1081"/>
    </location>
</feature>
<dbReference type="InterPro" id="IPR056646">
    <property type="entry name" value="DUF7744"/>
</dbReference>
<organism evidence="2 3">
    <name type="scientific">Sporotomaculum syntrophicum</name>
    <dbReference type="NCBI Taxonomy" id="182264"/>
    <lineage>
        <taxon>Bacteria</taxon>
        <taxon>Bacillati</taxon>
        <taxon>Bacillota</taxon>
        <taxon>Clostridia</taxon>
        <taxon>Eubacteriales</taxon>
        <taxon>Desulfallaceae</taxon>
        <taxon>Sporotomaculum</taxon>
    </lineage>
</organism>
<comment type="caution">
    <text evidence="2">The sequence shown here is derived from an EMBL/GenBank/DDBJ whole genome shotgun (WGS) entry which is preliminary data.</text>
</comment>
<name>A0A9D2WPE9_9FIRM</name>